<sequence length="200" mass="23250">MTHFTALIILAPDTNNIQKKVAELLNPYYSELEVEPYKEYLNIEELQAEIQYLSTLSKKDIDTFAIEYELSGENIIKGLAKINLDWDEEDVAGIDEYGEYQITTYNPQSKWDWYRLIEKEESISYPCLVKDLPKVIPYALITPDGKWYELGFDLGIQGFMRSHSIKDTNVSEEEINWDLKVKEILSCYSEFIAVALNCHI</sequence>
<dbReference type="Proteomes" id="UP000218418">
    <property type="component" value="Chromosome"/>
</dbReference>
<dbReference type="EMBL" id="AP018227">
    <property type="protein sequence ID" value="BAY81382.1"/>
    <property type="molecule type" value="Genomic_DNA"/>
</dbReference>
<protein>
    <submittedName>
        <fullName evidence="1">Uncharacterized protein</fullName>
    </submittedName>
</protein>
<dbReference type="OrthoDB" id="529627at2"/>
<dbReference type="AlphaFoldDB" id="A0A1Z4LJH9"/>
<gene>
    <name evidence="1" type="ORF">NIES267_08580</name>
</gene>
<organism evidence="1 2">
    <name type="scientific">Calothrix parasitica NIES-267</name>
    <dbReference type="NCBI Taxonomy" id="1973488"/>
    <lineage>
        <taxon>Bacteria</taxon>
        <taxon>Bacillati</taxon>
        <taxon>Cyanobacteriota</taxon>
        <taxon>Cyanophyceae</taxon>
        <taxon>Nostocales</taxon>
        <taxon>Calotrichaceae</taxon>
        <taxon>Calothrix</taxon>
    </lineage>
</organism>
<keyword evidence="2" id="KW-1185">Reference proteome</keyword>
<evidence type="ECO:0000313" key="1">
    <source>
        <dbReference type="EMBL" id="BAY81382.1"/>
    </source>
</evidence>
<name>A0A1Z4LJH9_9CYAN</name>
<accession>A0A1Z4LJH9</accession>
<proteinExistence type="predicted"/>
<evidence type="ECO:0000313" key="2">
    <source>
        <dbReference type="Proteomes" id="UP000218418"/>
    </source>
</evidence>
<reference evidence="1 2" key="1">
    <citation type="submission" date="2017-06" db="EMBL/GenBank/DDBJ databases">
        <title>Genome sequencing of cyanobaciteial culture collection at National Institute for Environmental Studies (NIES).</title>
        <authorList>
            <person name="Hirose Y."/>
            <person name="Shimura Y."/>
            <person name="Fujisawa T."/>
            <person name="Nakamura Y."/>
            <person name="Kawachi M."/>
        </authorList>
    </citation>
    <scope>NUCLEOTIDE SEQUENCE [LARGE SCALE GENOMIC DNA]</scope>
    <source>
        <strain evidence="1 2">NIES-267</strain>
    </source>
</reference>